<sequence>MHSGTSSVLAEPLDAYVRRRARSALALSDGEATTAAVGLLRGCRGAGDQTRTVCWWLTAEGRPTMIDDEDGSDPLTATAECLQALTHLITAPATRALFDVARASILERRTDVSEDVEKRLFRHAPPRPLVLGPLAPVVEPVPTATTPHAPGEGLLALVDADLSDAIRSAARDLRDRLRASRALRLTLSALGGTAVAVVAVLAFSAPESGSSSASSVVESDAIASPVASTVETEPRVPLSDDVVEAARALLARASSCAVGEHCSSDVWEDGEQTGDALIPVDEATRIELIDDFGGVTVVRVGDPGTGQYVTLVSRNDRWLVRAVRTIADQPS</sequence>
<accession>A0ABU0TTA0</accession>
<proteinExistence type="predicted"/>
<protein>
    <submittedName>
        <fullName evidence="1">Uncharacterized protein</fullName>
    </submittedName>
</protein>
<reference evidence="1 2" key="1">
    <citation type="submission" date="2023-07" db="EMBL/GenBank/DDBJ databases">
        <title>Functional and genomic diversity of the sorghum phyllosphere microbiome.</title>
        <authorList>
            <person name="Shade A."/>
        </authorList>
    </citation>
    <scope>NUCLEOTIDE SEQUENCE [LARGE SCALE GENOMIC DNA]</scope>
    <source>
        <strain evidence="1 2">SORGH_AS_1207</strain>
    </source>
</reference>
<gene>
    <name evidence="1" type="ORF">QE412_000750</name>
</gene>
<evidence type="ECO:0000313" key="2">
    <source>
        <dbReference type="Proteomes" id="UP001226691"/>
    </source>
</evidence>
<dbReference type="EMBL" id="JAUTBF010000001">
    <property type="protein sequence ID" value="MDQ1122177.1"/>
    <property type="molecule type" value="Genomic_DNA"/>
</dbReference>
<evidence type="ECO:0000313" key="1">
    <source>
        <dbReference type="EMBL" id="MDQ1122177.1"/>
    </source>
</evidence>
<name>A0ABU0TTA0_MICTR</name>
<dbReference type="RefSeq" id="WP_307480319.1">
    <property type="nucleotide sequence ID" value="NZ_JAUTBF010000001.1"/>
</dbReference>
<organism evidence="1 2">
    <name type="scientific">Microbacterium trichothecenolyticum</name>
    <name type="common">Aureobacterium trichothecenolyticum</name>
    <dbReference type="NCBI Taxonomy" id="69370"/>
    <lineage>
        <taxon>Bacteria</taxon>
        <taxon>Bacillati</taxon>
        <taxon>Actinomycetota</taxon>
        <taxon>Actinomycetes</taxon>
        <taxon>Micrococcales</taxon>
        <taxon>Microbacteriaceae</taxon>
        <taxon>Microbacterium</taxon>
    </lineage>
</organism>
<comment type="caution">
    <text evidence="1">The sequence shown here is derived from an EMBL/GenBank/DDBJ whole genome shotgun (WGS) entry which is preliminary data.</text>
</comment>
<dbReference type="Proteomes" id="UP001226691">
    <property type="component" value="Unassembled WGS sequence"/>
</dbReference>
<keyword evidence="2" id="KW-1185">Reference proteome</keyword>